<gene>
    <name evidence="1" type="ORF">MF5294_00570</name>
</gene>
<name>A0A654IEF8_9MOLU</name>
<sequence length="53" mass="6340">MFESIQAQLLKLKRTKIEFLEIADLKPGQYRELKTHEIKKLYGIYNSLKTKNK</sequence>
<dbReference type="EMBL" id="LR739233">
    <property type="protein sequence ID" value="VZR75540.1"/>
    <property type="molecule type" value="Genomic_DNA"/>
</dbReference>
<evidence type="ECO:0000313" key="1">
    <source>
        <dbReference type="EMBL" id="VZR75540.1"/>
    </source>
</evidence>
<dbReference type="GO" id="GO:0003723">
    <property type="term" value="F:RNA binding"/>
    <property type="evidence" value="ECO:0007669"/>
    <property type="project" value="InterPro"/>
</dbReference>
<proteinExistence type="predicted"/>
<protein>
    <submittedName>
        <fullName evidence="1">Uncharacterized protein</fullName>
    </submittedName>
</protein>
<reference evidence="1" key="1">
    <citation type="submission" date="2019-11" db="EMBL/GenBank/DDBJ databases">
        <authorList>
            <person name="Falquet L."/>
            <person name="Falquet L."/>
        </authorList>
    </citation>
    <scope>NUCLEOTIDE SEQUENCE</scope>
    <source>
        <strain evidence="1">G1705</strain>
    </source>
</reference>
<accession>A0A654IEF8</accession>
<dbReference type="GO" id="GO:0009982">
    <property type="term" value="F:pseudouridine synthase activity"/>
    <property type="evidence" value="ECO:0007669"/>
    <property type="project" value="InterPro"/>
</dbReference>
<dbReference type="InterPro" id="IPR020094">
    <property type="entry name" value="TruA/RsuA/RluB/E/F_N"/>
</dbReference>
<dbReference type="AlphaFoldDB" id="A0A654IEF8"/>
<dbReference type="Gene3D" id="3.30.70.580">
    <property type="entry name" value="Pseudouridine synthase I, catalytic domain, N-terminal subdomain"/>
    <property type="match status" value="1"/>
</dbReference>
<dbReference type="InterPro" id="IPR042092">
    <property type="entry name" value="PsdUridine_s_RsuA/RluB/E/F_cat"/>
</dbReference>
<organism evidence="1">
    <name type="scientific">Mycoplasma feriruminatoris</name>
    <dbReference type="NCBI Taxonomy" id="1179777"/>
    <lineage>
        <taxon>Bacteria</taxon>
        <taxon>Bacillati</taxon>
        <taxon>Mycoplasmatota</taxon>
        <taxon>Mollicutes</taxon>
        <taxon>Mycoplasmataceae</taxon>
        <taxon>Mycoplasma</taxon>
    </lineage>
</organism>
<dbReference type="Gene3D" id="3.30.70.1560">
    <property type="entry name" value="Alpha-L RNA-binding motif"/>
    <property type="match status" value="1"/>
</dbReference>